<name>A0ABM3MG57_GALME</name>
<dbReference type="GeneID" id="113517756"/>
<reference evidence="9" key="1">
    <citation type="submission" date="2025-08" db="UniProtKB">
        <authorList>
            <consortium name="RefSeq"/>
        </authorList>
    </citation>
    <scope>IDENTIFICATION</scope>
    <source>
        <tissue evidence="9">Whole larvae</tissue>
    </source>
</reference>
<proteinExistence type="inferred from homology"/>
<evidence type="ECO:0000256" key="3">
    <source>
        <dbReference type="ARBA" id="ARBA00022845"/>
    </source>
</evidence>
<dbReference type="Proteomes" id="UP001652740">
    <property type="component" value="Unplaced"/>
</dbReference>
<dbReference type="InterPro" id="IPR019770">
    <property type="entry name" value="TIF_eIF_4E_CS"/>
</dbReference>
<comment type="similarity">
    <text evidence="1 7">Belongs to the eukaryotic initiation factor 4E family.</text>
</comment>
<dbReference type="SUPFAM" id="SSF55418">
    <property type="entry name" value="eIF4e-like"/>
    <property type="match status" value="1"/>
</dbReference>
<organism evidence="8 9">
    <name type="scientific">Galleria mellonella</name>
    <name type="common">Greater wax moth</name>
    <dbReference type="NCBI Taxonomy" id="7137"/>
    <lineage>
        <taxon>Eukaryota</taxon>
        <taxon>Metazoa</taxon>
        <taxon>Ecdysozoa</taxon>
        <taxon>Arthropoda</taxon>
        <taxon>Hexapoda</taxon>
        <taxon>Insecta</taxon>
        <taxon>Pterygota</taxon>
        <taxon>Neoptera</taxon>
        <taxon>Endopterygota</taxon>
        <taxon>Lepidoptera</taxon>
        <taxon>Glossata</taxon>
        <taxon>Ditrysia</taxon>
        <taxon>Pyraloidea</taxon>
        <taxon>Pyralidae</taxon>
        <taxon>Galleriinae</taxon>
        <taxon>Galleria</taxon>
    </lineage>
</organism>
<sequence length="191" mass="22305">MAQNISVDLKDDASAVVPMVPEMVSIKHPLERPWSIWYNSNDKKNWEDCLIELTTFDTVEDYWCLYHHMLLPSELRQGQDYAVFKQGVRPMWEDSNNVSGGRWVIMAENLHHLNAIWLDIVLLLIGENFENMDMISGVIVNVRFRSKVVIWTTNKSREENIKIAKKVKNTIAIRRKFDFQAHNASKILFSL</sequence>
<dbReference type="PANTHER" id="PTHR11960">
    <property type="entry name" value="EUKARYOTIC TRANSLATION INITIATION FACTOR 4E RELATED"/>
    <property type="match status" value="1"/>
</dbReference>
<keyword evidence="8" id="KW-1185">Reference proteome</keyword>
<evidence type="ECO:0000256" key="5">
    <source>
        <dbReference type="ARBA" id="ARBA00022917"/>
    </source>
</evidence>
<evidence type="ECO:0000313" key="8">
    <source>
        <dbReference type="Proteomes" id="UP001652740"/>
    </source>
</evidence>
<evidence type="ECO:0000256" key="6">
    <source>
        <dbReference type="ARBA" id="ARBA00032656"/>
    </source>
</evidence>
<accession>A0ABM3MG57</accession>
<dbReference type="PROSITE" id="PS00813">
    <property type="entry name" value="IF4E"/>
    <property type="match status" value="1"/>
</dbReference>
<evidence type="ECO:0000256" key="2">
    <source>
        <dbReference type="ARBA" id="ARBA00022540"/>
    </source>
</evidence>
<evidence type="ECO:0000256" key="7">
    <source>
        <dbReference type="RuleBase" id="RU004374"/>
    </source>
</evidence>
<dbReference type="RefSeq" id="XP_052750397.1">
    <property type="nucleotide sequence ID" value="XM_052894437.1"/>
</dbReference>
<dbReference type="Gene3D" id="3.30.760.10">
    <property type="entry name" value="RNA Cap, Translation Initiation Factor Eif4e"/>
    <property type="match status" value="1"/>
</dbReference>
<evidence type="ECO:0000256" key="4">
    <source>
        <dbReference type="ARBA" id="ARBA00022884"/>
    </source>
</evidence>
<keyword evidence="5 7" id="KW-0648">Protein biosynthesis</keyword>
<evidence type="ECO:0000313" key="9">
    <source>
        <dbReference type="RefSeq" id="XP_052750397.1"/>
    </source>
</evidence>
<dbReference type="InterPro" id="IPR023398">
    <property type="entry name" value="TIF_eIF4e-like"/>
</dbReference>
<evidence type="ECO:0000256" key="1">
    <source>
        <dbReference type="ARBA" id="ARBA00009860"/>
    </source>
</evidence>
<dbReference type="InterPro" id="IPR001040">
    <property type="entry name" value="TIF_eIF_4E"/>
</dbReference>
<keyword evidence="2 7" id="KW-0396">Initiation factor</keyword>
<dbReference type="Pfam" id="PF01652">
    <property type="entry name" value="IF4E"/>
    <property type="match status" value="1"/>
</dbReference>
<keyword evidence="4 7" id="KW-0694">RNA-binding</keyword>
<gene>
    <name evidence="9" type="primary">LOC113517756</name>
</gene>
<keyword evidence="3" id="KW-0810">Translation regulation</keyword>
<dbReference type="PANTHER" id="PTHR11960:SF8">
    <property type="entry name" value="EUKARYOTIC TRANSLATION INITIATION FACTOR 4E1-RELATED"/>
    <property type="match status" value="1"/>
</dbReference>
<protein>
    <recommendedName>
        <fullName evidence="6">eIF-4F 25 kDa subunit</fullName>
    </recommendedName>
</protein>